<feature type="region of interest" description="Disordered" evidence="6">
    <location>
        <begin position="53"/>
        <end position="72"/>
    </location>
</feature>
<evidence type="ECO:0000256" key="4">
    <source>
        <dbReference type="ARBA" id="ARBA00022989"/>
    </source>
</evidence>
<evidence type="ECO:0000313" key="8">
    <source>
        <dbReference type="EMBL" id="PAV23731.1"/>
    </source>
</evidence>
<evidence type="ECO:0000256" key="6">
    <source>
        <dbReference type="SAM" id="MobiDB-lite"/>
    </source>
</evidence>
<dbReference type="InParanoid" id="A0A286UVZ1"/>
<evidence type="ECO:0000256" key="1">
    <source>
        <dbReference type="ARBA" id="ARBA00004141"/>
    </source>
</evidence>
<dbReference type="OrthoDB" id="3648309at2759"/>
<keyword evidence="5 7" id="KW-0472">Membrane</keyword>
<dbReference type="InterPro" id="IPR051633">
    <property type="entry name" value="AceTr"/>
</dbReference>
<evidence type="ECO:0000256" key="5">
    <source>
        <dbReference type="ARBA" id="ARBA00023136"/>
    </source>
</evidence>
<organism evidence="8 9">
    <name type="scientific">Pyrrhoderma noxium</name>
    <dbReference type="NCBI Taxonomy" id="2282107"/>
    <lineage>
        <taxon>Eukaryota</taxon>
        <taxon>Fungi</taxon>
        <taxon>Dikarya</taxon>
        <taxon>Basidiomycota</taxon>
        <taxon>Agaricomycotina</taxon>
        <taxon>Agaricomycetes</taxon>
        <taxon>Hymenochaetales</taxon>
        <taxon>Hymenochaetaceae</taxon>
        <taxon>Pyrrhoderma</taxon>
    </lineage>
</organism>
<evidence type="ECO:0000256" key="3">
    <source>
        <dbReference type="ARBA" id="ARBA00022692"/>
    </source>
</evidence>
<dbReference type="EMBL" id="NBII01000001">
    <property type="protein sequence ID" value="PAV23731.1"/>
    <property type="molecule type" value="Genomic_DNA"/>
</dbReference>
<name>A0A286UVZ1_9AGAM</name>
<evidence type="ECO:0000256" key="2">
    <source>
        <dbReference type="ARBA" id="ARBA00005587"/>
    </source>
</evidence>
<comment type="subcellular location">
    <subcellularLocation>
        <location evidence="1">Membrane</location>
        <topology evidence="1">Multi-pass membrane protein</topology>
    </subcellularLocation>
</comment>
<keyword evidence="9" id="KW-1185">Reference proteome</keyword>
<dbReference type="AlphaFoldDB" id="A0A286UVZ1"/>
<reference evidence="8 9" key="1">
    <citation type="journal article" date="2017" name="Mol. Ecol.">
        <title>Comparative and population genomic landscape of Phellinus noxius: A hypervariable fungus causing root rot in trees.</title>
        <authorList>
            <person name="Chung C.L."/>
            <person name="Lee T.J."/>
            <person name="Akiba M."/>
            <person name="Lee H.H."/>
            <person name="Kuo T.H."/>
            <person name="Liu D."/>
            <person name="Ke H.M."/>
            <person name="Yokoi T."/>
            <person name="Roa M.B."/>
            <person name="Lu M.J."/>
            <person name="Chang Y.Y."/>
            <person name="Ann P.J."/>
            <person name="Tsai J.N."/>
            <person name="Chen C.Y."/>
            <person name="Tzean S.S."/>
            <person name="Ota Y."/>
            <person name="Hattori T."/>
            <person name="Sahashi N."/>
            <person name="Liou R.F."/>
            <person name="Kikuchi T."/>
            <person name="Tsai I.J."/>
        </authorList>
    </citation>
    <scope>NUCLEOTIDE SEQUENCE [LARGE SCALE GENOMIC DNA]</scope>
    <source>
        <strain evidence="8 9">FFPRI411160</strain>
    </source>
</reference>
<proteinExistence type="inferred from homology"/>
<accession>A0A286UVZ1</accession>
<sequence>MDWGGGEALLNSVLRVSDRNSGIAPRPSVLLFPSLSAAELNTLAAKGLSSLSSAVKGSRGIPPRNRKEDIGDHNLPITAAKGKMSDTKHTSADYIEHSSPNGGISNRQLTTVTLTPEQFESLYLQPRNTSVRLSNGPGLAGRVGNPTPLGVSSFLLAHTALAMDLLNFQGATAASSTAMLGAFYGCAGIGLYLASIMEWMLGNTFPCVVFGTFGGFWISYGAIVQPSFGLAASFAPAEDASNGITAAAAGALTREYNAGLGMYFLVWGIMCAIYFVASLRTNIPFAIVFLSLVFAFEIISAAYFRMGQGQTELAAHLFRVGGGFAFVTALSGFYINISLLCAAVEMPFRIPIFDLSGFLVRRKRLSDDMVKEV</sequence>
<keyword evidence="3 7" id="KW-0812">Transmembrane</keyword>
<dbReference type="Proteomes" id="UP000217199">
    <property type="component" value="Unassembled WGS sequence"/>
</dbReference>
<comment type="similarity">
    <text evidence="2">Belongs to the acetate uptake transporter (AceTr) (TC 2.A.96) family.</text>
</comment>
<comment type="caution">
    <text evidence="8">The sequence shown here is derived from an EMBL/GenBank/DDBJ whole genome shotgun (WGS) entry which is preliminary data.</text>
</comment>
<gene>
    <name evidence="8" type="ORF">PNOK_0079900</name>
</gene>
<dbReference type="PANTHER" id="PTHR31123">
    <property type="entry name" value="ACCUMULATION OF DYADS PROTEIN 2-RELATED"/>
    <property type="match status" value="1"/>
</dbReference>
<evidence type="ECO:0000256" key="7">
    <source>
        <dbReference type="SAM" id="Phobius"/>
    </source>
</evidence>
<dbReference type="GO" id="GO:0005886">
    <property type="term" value="C:plasma membrane"/>
    <property type="evidence" value="ECO:0007669"/>
    <property type="project" value="TreeGrafter"/>
</dbReference>
<dbReference type="STRING" id="2282107.A0A286UVZ1"/>
<keyword evidence="4 7" id="KW-1133">Transmembrane helix</keyword>
<dbReference type="GO" id="GO:0015123">
    <property type="term" value="F:acetate transmembrane transporter activity"/>
    <property type="evidence" value="ECO:0007669"/>
    <property type="project" value="TreeGrafter"/>
</dbReference>
<evidence type="ECO:0000313" key="9">
    <source>
        <dbReference type="Proteomes" id="UP000217199"/>
    </source>
</evidence>
<feature type="transmembrane region" description="Helical" evidence="7">
    <location>
        <begin position="173"/>
        <end position="193"/>
    </location>
</feature>
<feature type="transmembrane region" description="Helical" evidence="7">
    <location>
        <begin position="205"/>
        <end position="223"/>
    </location>
</feature>
<feature type="transmembrane region" description="Helical" evidence="7">
    <location>
        <begin position="324"/>
        <end position="344"/>
    </location>
</feature>
<dbReference type="InterPro" id="IPR000791">
    <property type="entry name" value="Gpr1/Fun34/SatP-like"/>
</dbReference>
<protein>
    <submittedName>
        <fullName evidence="8">Succinate-acetate transporter protein</fullName>
    </submittedName>
</protein>
<dbReference type="Pfam" id="PF01184">
    <property type="entry name" value="Gpr1_Fun34_YaaH"/>
    <property type="match status" value="1"/>
</dbReference>
<feature type="transmembrane region" description="Helical" evidence="7">
    <location>
        <begin position="260"/>
        <end position="277"/>
    </location>
</feature>
<dbReference type="PANTHER" id="PTHR31123:SF4">
    <property type="entry name" value="PROTEIN ALCS"/>
    <property type="match status" value="1"/>
</dbReference>
<feature type="transmembrane region" description="Helical" evidence="7">
    <location>
        <begin position="284"/>
        <end position="304"/>
    </location>
</feature>